<dbReference type="AlphaFoldDB" id="A0A7R9AQS9"/>
<sequence length="130" mass="13716">MGIGKVELEKVNPILHGGRVESHLEKSSPVHPTEIRTLISPSSAVELNTTSALDNYATKAVPASVALLANALVVLSPTAEDEEIKVQISVGCPRINSLSTLPHDCIATLKLQAVPMKRGQQEEGGESVGE</sequence>
<organism evidence="1">
    <name type="scientific">Timema shepardi</name>
    <name type="common">Walking stick</name>
    <dbReference type="NCBI Taxonomy" id="629360"/>
    <lineage>
        <taxon>Eukaryota</taxon>
        <taxon>Metazoa</taxon>
        <taxon>Ecdysozoa</taxon>
        <taxon>Arthropoda</taxon>
        <taxon>Hexapoda</taxon>
        <taxon>Insecta</taxon>
        <taxon>Pterygota</taxon>
        <taxon>Neoptera</taxon>
        <taxon>Polyneoptera</taxon>
        <taxon>Phasmatodea</taxon>
        <taxon>Timematodea</taxon>
        <taxon>Timematoidea</taxon>
        <taxon>Timematidae</taxon>
        <taxon>Timema</taxon>
    </lineage>
</organism>
<accession>A0A7R9AQS9</accession>
<evidence type="ECO:0000313" key="1">
    <source>
        <dbReference type="EMBL" id="CAD7258569.1"/>
    </source>
</evidence>
<proteinExistence type="predicted"/>
<name>A0A7R9AQS9_TIMSH</name>
<protein>
    <submittedName>
        <fullName evidence="1">Uncharacterized protein</fullName>
    </submittedName>
</protein>
<reference evidence="1" key="1">
    <citation type="submission" date="2020-11" db="EMBL/GenBank/DDBJ databases">
        <authorList>
            <person name="Tran Van P."/>
        </authorList>
    </citation>
    <scope>NUCLEOTIDE SEQUENCE</scope>
</reference>
<dbReference type="EMBL" id="OC000880">
    <property type="protein sequence ID" value="CAD7258569.1"/>
    <property type="molecule type" value="Genomic_DNA"/>
</dbReference>
<gene>
    <name evidence="1" type="ORF">TSIB3V08_LOCUS2795</name>
</gene>